<accession>A0A370WRM7</accession>
<dbReference type="Pfam" id="PF14534">
    <property type="entry name" value="DUF4440"/>
    <property type="match status" value="1"/>
</dbReference>
<comment type="caution">
    <text evidence="2">The sequence shown here is derived from an EMBL/GenBank/DDBJ whole genome shotgun (WGS) entry which is preliminary data.</text>
</comment>
<evidence type="ECO:0000259" key="1">
    <source>
        <dbReference type="Pfam" id="PF14534"/>
    </source>
</evidence>
<gene>
    <name evidence="2" type="ORF">DWU98_21300</name>
</gene>
<name>A0A370WRM7_9GAMM</name>
<dbReference type="InterPro" id="IPR032710">
    <property type="entry name" value="NTF2-like_dom_sf"/>
</dbReference>
<sequence>MLRKDVGYAGAIPLQALVGSAHAMSGGRNIMVSLTDDPMKKTLLMFIVMLFSINAHAQCTAGSVALRQSLDKATAAVRDAFSRGDAAMVGRLHSPNVIKYFGGNNVIVGRDAVEKGARDWFKQSKVEFVGNTVENTCFIGNIAIQTVVFSIKTTPRSGGAPSIGRGRSMVIYVQDKSSPTGWLTLREIAQEAPPVTPSDSVR</sequence>
<evidence type="ECO:0000313" key="2">
    <source>
        <dbReference type="EMBL" id="RDS78751.1"/>
    </source>
</evidence>
<reference evidence="2 3" key="1">
    <citation type="submission" date="2018-07" db="EMBL/GenBank/DDBJ databases">
        <title>Dyella monticola sp. nov. and Dyella psychrodurans sp. nov. isolated from monsoon evergreen broad-leaved forest soil of Dinghu Mountain, China.</title>
        <authorList>
            <person name="Gao Z."/>
            <person name="Qiu L."/>
        </authorList>
    </citation>
    <scope>NUCLEOTIDE SEQUENCE [LARGE SCALE GENOMIC DNA]</scope>
    <source>
        <strain evidence="2 3">4G-K06</strain>
    </source>
</reference>
<keyword evidence="3" id="KW-1185">Reference proteome</keyword>
<dbReference type="InterPro" id="IPR027843">
    <property type="entry name" value="DUF4440"/>
</dbReference>
<dbReference type="EMBL" id="QRBE01000026">
    <property type="protein sequence ID" value="RDS78751.1"/>
    <property type="molecule type" value="Genomic_DNA"/>
</dbReference>
<feature type="domain" description="DUF4440" evidence="1">
    <location>
        <begin position="72"/>
        <end position="175"/>
    </location>
</feature>
<dbReference type="Gene3D" id="3.10.450.50">
    <property type="match status" value="1"/>
</dbReference>
<evidence type="ECO:0000313" key="3">
    <source>
        <dbReference type="Proteomes" id="UP000254258"/>
    </source>
</evidence>
<proteinExistence type="predicted"/>
<dbReference type="Proteomes" id="UP000254258">
    <property type="component" value="Unassembled WGS sequence"/>
</dbReference>
<dbReference type="SUPFAM" id="SSF54427">
    <property type="entry name" value="NTF2-like"/>
    <property type="match status" value="1"/>
</dbReference>
<protein>
    <submittedName>
        <fullName evidence="2">Nuclear transport factor 2 family protein</fullName>
    </submittedName>
</protein>
<organism evidence="2 3">
    <name type="scientific">Dyella monticola</name>
    <dbReference type="NCBI Taxonomy" id="1927958"/>
    <lineage>
        <taxon>Bacteria</taxon>
        <taxon>Pseudomonadati</taxon>
        <taxon>Pseudomonadota</taxon>
        <taxon>Gammaproteobacteria</taxon>
        <taxon>Lysobacterales</taxon>
        <taxon>Rhodanobacteraceae</taxon>
        <taxon>Dyella</taxon>
    </lineage>
</organism>
<dbReference type="AlphaFoldDB" id="A0A370WRM7"/>